<dbReference type="EMBL" id="JAPJZH010000001">
    <property type="protein sequence ID" value="MDA4844008.1"/>
    <property type="molecule type" value="Genomic_DNA"/>
</dbReference>
<proteinExistence type="predicted"/>
<dbReference type="Proteomes" id="UP001148313">
    <property type="component" value="Unassembled WGS sequence"/>
</dbReference>
<comment type="caution">
    <text evidence="1">The sequence shown here is derived from an EMBL/GenBank/DDBJ whole genome shotgun (WGS) entry which is preliminary data.</text>
</comment>
<accession>A0ABT4VH25</accession>
<name>A0ABT4VH25_9HYPH</name>
<evidence type="ECO:0000313" key="2">
    <source>
        <dbReference type="Proteomes" id="UP001148313"/>
    </source>
</evidence>
<evidence type="ECO:0000313" key="1">
    <source>
        <dbReference type="EMBL" id="MDA4844008.1"/>
    </source>
</evidence>
<dbReference type="RefSeq" id="WP_271087528.1">
    <property type="nucleotide sequence ID" value="NZ_JAPJZH010000001.1"/>
</dbReference>
<reference evidence="1" key="1">
    <citation type="submission" date="2022-11" db="EMBL/GenBank/DDBJ databases">
        <title>Hoeflea poritis sp. nov., isolated from scleractinian coral Porites lutea.</title>
        <authorList>
            <person name="Zhang G."/>
            <person name="Wei Q."/>
            <person name="Cai L."/>
        </authorList>
    </citation>
    <scope>NUCLEOTIDE SEQUENCE</scope>
    <source>
        <strain evidence="1">E7-10</strain>
    </source>
</reference>
<protein>
    <submittedName>
        <fullName evidence="1">Uncharacterized protein</fullName>
    </submittedName>
</protein>
<keyword evidence="2" id="KW-1185">Reference proteome</keyword>
<gene>
    <name evidence="1" type="ORF">OOZ53_01545</name>
</gene>
<organism evidence="1 2">
    <name type="scientific">Hoeflea poritis</name>
    <dbReference type="NCBI Taxonomy" id="2993659"/>
    <lineage>
        <taxon>Bacteria</taxon>
        <taxon>Pseudomonadati</taxon>
        <taxon>Pseudomonadota</taxon>
        <taxon>Alphaproteobacteria</taxon>
        <taxon>Hyphomicrobiales</taxon>
        <taxon>Rhizobiaceae</taxon>
        <taxon>Hoeflea</taxon>
    </lineage>
</organism>
<sequence>MWILRAFLGLTLLLALFVLLFVFQRTFMPPERLIAVQKNQMIEQCNLKPGDMIYMDDFLWDSEYYVEYTTGDFRLVARRNLLGSLLCFPGIGCLTSPLFTADCYAPRE</sequence>